<evidence type="ECO:0000256" key="2">
    <source>
        <dbReference type="ARBA" id="ARBA00022771"/>
    </source>
</evidence>
<proteinExistence type="predicted"/>
<dbReference type="SMART" id="SM00490">
    <property type="entry name" value="HELICc"/>
    <property type="match status" value="1"/>
</dbReference>
<dbReference type="InterPro" id="IPR048686">
    <property type="entry name" value="SHPRH_helical_1st"/>
</dbReference>
<keyword evidence="4" id="KW-0862">Zinc</keyword>
<evidence type="ECO:0000256" key="1">
    <source>
        <dbReference type="ARBA" id="ARBA00022723"/>
    </source>
</evidence>
<dbReference type="PROSITE" id="PS00518">
    <property type="entry name" value="ZF_RING_1"/>
    <property type="match status" value="1"/>
</dbReference>
<dbReference type="InterPro" id="IPR014001">
    <property type="entry name" value="Helicase_ATP-bd"/>
</dbReference>
<keyword evidence="3" id="KW-0378">Hydrolase</keyword>
<dbReference type="GeneID" id="111243412"/>
<protein>
    <recommendedName>
        <fullName evidence="13">E3 ubiquitin-protein ligase SHPRH</fullName>
    </recommendedName>
</protein>
<keyword evidence="2 5" id="KW-0863">Zinc-finger</keyword>
<dbReference type="PROSITE" id="PS50089">
    <property type="entry name" value="ZF_RING_2"/>
    <property type="match status" value="1"/>
</dbReference>
<dbReference type="InterPro" id="IPR027417">
    <property type="entry name" value="P-loop_NTPase"/>
</dbReference>
<dbReference type="FunCoup" id="A0A7M7JD35">
    <property type="interactions" value="712"/>
</dbReference>
<dbReference type="PANTHER" id="PTHR45865:SF1">
    <property type="entry name" value="E3 UBIQUITIN-PROTEIN LIGASE SHPRH"/>
    <property type="match status" value="1"/>
</dbReference>
<feature type="coiled-coil region" evidence="6">
    <location>
        <begin position="931"/>
        <end position="958"/>
    </location>
</feature>
<dbReference type="RefSeq" id="XP_022644672.1">
    <property type="nucleotide sequence ID" value="XM_022788937.1"/>
</dbReference>
<dbReference type="GO" id="GO:0005524">
    <property type="term" value="F:ATP binding"/>
    <property type="evidence" value="ECO:0007669"/>
    <property type="project" value="InterPro"/>
</dbReference>
<dbReference type="InParanoid" id="A0A7M7JD35"/>
<dbReference type="SUPFAM" id="SSF57850">
    <property type="entry name" value="RING/U-box"/>
    <property type="match status" value="1"/>
</dbReference>
<feature type="domain" description="RING-type" evidence="8">
    <location>
        <begin position="1268"/>
        <end position="1325"/>
    </location>
</feature>
<dbReference type="CDD" id="cd18793">
    <property type="entry name" value="SF2_C_SNF"/>
    <property type="match status" value="1"/>
</dbReference>
<evidence type="ECO:0000256" key="6">
    <source>
        <dbReference type="SAM" id="Coils"/>
    </source>
</evidence>
<dbReference type="Gene3D" id="3.40.50.10810">
    <property type="entry name" value="Tandem AAA-ATPase domain"/>
    <property type="match status" value="2"/>
</dbReference>
<dbReference type="GO" id="GO:0000209">
    <property type="term" value="P:protein polyubiquitination"/>
    <property type="evidence" value="ECO:0007669"/>
    <property type="project" value="TreeGrafter"/>
</dbReference>
<evidence type="ECO:0008006" key="13">
    <source>
        <dbReference type="Google" id="ProtNLM"/>
    </source>
</evidence>
<dbReference type="Proteomes" id="UP000594260">
    <property type="component" value="Unplaced"/>
</dbReference>
<dbReference type="EnsemblMetazoa" id="XM_022788937">
    <property type="protein sequence ID" value="XP_022644672"/>
    <property type="gene ID" value="LOC111243412"/>
</dbReference>
<evidence type="ECO:0000256" key="3">
    <source>
        <dbReference type="ARBA" id="ARBA00022801"/>
    </source>
</evidence>
<feature type="region of interest" description="Disordered" evidence="7">
    <location>
        <begin position="1"/>
        <end position="47"/>
    </location>
</feature>
<dbReference type="InterPro" id="IPR049730">
    <property type="entry name" value="SNF2/RAD54-like_C"/>
</dbReference>
<evidence type="ECO:0000256" key="5">
    <source>
        <dbReference type="PROSITE-ProRule" id="PRU00175"/>
    </source>
</evidence>
<evidence type="ECO:0000259" key="9">
    <source>
        <dbReference type="PROSITE" id="PS51192"/>
    </source>
</evidence>
<evidence type="ECO:0000259" key="8">
    <source>
        <dbReference type="PROSITE" id="PS50089"/>
    </source>
</evidence>
<dbReference type="InterPro" id="IPR048695">
    <property type="entry name" value="SHPRH_helical_2nd"/>
</dbReference>
<keyword evidence="1" id="KW-0479">Metal-binding</keyword>
<feature type="compositionally biased region" description="Polar residues" evidence="7">
    <location>
        <begin position="1"/>
        <end position="37"/>
    </location>
</feature>
<dbReference type="GO" id="GO:0016787">
    <property type="term" value="F:hydrolase activity"/>
    <property type="evidence" value="ECO:0007669"/>
    <property type="project" value="UniProtKB-KW"/>
</dbReference>
<dbReference type="InterPro" id="IPR017907">
    <property type="entry name" value="Znf_RING_CS"/>
</dbReference>
<feature type="region of interest" description="Disordered" evidence="7">
    <location>
        <begin position="1103"/>
        <end position="1124"/>
    </location>
</feature>
<dbReference type="Pfam" id="PF00271">
    <property type="entry name" value="Helicase_C"/>
    <property type="match status" value="1"/>
</dbReference>
<dbReference type="InterPro" id="IPR001650">
    <property type="entry name" value="Helicase_C-like"/>
</dbReference>
<dbReference type="OMA" id="KAVFFCA"/>
<dbReference type="CDD" id="cd18070">
    <property type="entry name" value="DEXQc_SHPRH"/>
    <property type="match status" value="1"/>
</dbReference>
<dbReference type="PANTHER" id="PTHR45865">
    <property type="entry name" value="E3 UBIQUITIN-PROTEIN LIGASE SHPRH FAMILY MEMBER"/>
    <property type="match status" value="1"/>
</dbReference>
<dbReference type="Gene3D" id="3.30.40.10">
    <property type="entry name" value="Zinc/RING finger domain, C3HC4 (zinc finger)"/>
    <property type="match status" value="1"/>
</dbReference>
<sequence length="1538" mass="173111">MASEQMDTPSAMSQQCGSVIESSANTDIPSVAGTSLSSRKKRPPIRLSAAEQVRLTWTARQTEPPIETCSVDMQPETEMEIGATPAKLDIFAGQEIRLTPKAPVRRKKKSVKEIIQSRISKEYALSLRLIPFEPSHKSHFQLGEIILRGSKLDAPGLCTNIAGDDSDGNITGAKNAGIYWACKSTDEGSPMHLFWRDPTADDELGFREVTANVPAYVISALSSRHRSMSGAALLCLRECSSPTSLSVTVLLSERALRNIAYRYEAPTKQPNVSMQIIVKFFFGIDYTEMGNQLAIHPDYDRLLYQEVLETQRAAGMLPISDDKLQCPLQVTLREYQREAVTWMVAMETCPPSVGPVELWQPLKDSQGLTVYYNRFSGWFGSRVSSIGNTEGRPPGGILADEMGLGKTLEVISCVLAHPRPGFPVMEDQQGIVLVEDSKTLTQFSCTICSRVNEAKCAENVSSKCPQCWAAETAEKPRPIKSTLIVCPATICEQWTDEINWLVGGDCSLQVFVYGGVSKHGYIPPDRLAEFDLIITTYEVLRKEIHHANIALEPQTETSRFRTPKRYRASPSPLVSVEFWRVALDEAQMVEQCTVSAAQMVLSIPAVNRWCVTGTPIHRGLNDLYGLFVFLRLSPFDEELWFRTLLAEPFARGNASPLINVLSRCFRRMSKAEVWNQLGLPPQHIHAHNLNFMPVEEVFYKSQARECAHRAFRVADRFPQDAIIEKMPRSDMITLLGPLKRLRQACTHPQAVRGAVISLRSSTYSMNDLLTALIKKTVQEAEECHRRIIMSLNGLAGIALLRLDVTSAADFYRQVLWSIQSHKGNVRADPLQQFHTYVNLHKLLEDNNQQLEVQMARTARPGLDRWNPQSVAATSNGYMVQDLAQEWAPHPQVGVYGTPRVPSIPRAPGDDSLMEQAYQVRDKYLKKFIEAQKALQVEVDDAGRKLSELSRQYQGLKHNRWYHKLIDEADSRGDGHRLVKKVREYLLARQTQFGMCLINRFNDCNGLKYLIQSCLDILLESRANLLKVISQFAAAPTREDMQSAIMCHLRPVKKKRAKCRYCLAKEMITAYEGKLFSIDPQFTSKDQLEEEDNELLEDLEDEFESKKNDPLADSDLTKGSGVQKKGHWLPADTEKILTFLASFAKSYTTYPDVAHDGSVQCKYMCALRTEYVTFSKYYAGTTIYVAALDELEMAALRMELAPDDKTFKKGEERPSYIIRRAELEPQAAQLSSTKLTSEIELRKKLGQLFYLRNLEKANSLVTNSNPEECPTCRGVLGERWSVLHCGHSVCLECIELLLKNHCPPNVNTDRQSSGESWIRVPCPMCRELSNQDEIFYVDTNRQKNAVTKDIKVAGNYSTKVVGVVETLLRIRMEEPTAKALVFSNWPSVLVVLQKALVENGISHVMLLSNGALQRKLKMFKKNPDITVLLMPIALGSKGLNLTEASHILLVEPMLNLGDEVQALGRINRIGQKKETHVHRFMVKATIEQRIVEFTKSKRADINIVENDKDNANAHVNQEEQEGITVHQMTDLFAAEFQNN</sequence>
<dbReference type="Pfam" id="PF00176">
    <property type="entry name" value="SNF2-rel_dom"/>
    <property type="match status" value="1"/>
</dbReference>
<dbReference type="GO" id="GO:0005634">
    <property type="term" value="C:nucleus"/>
    <property type="evidence" value="ECO:0007669"/>
    <property type="project" value="TreeGrafter"/>
</dbReference>
<dbReference type="InterPro" id="IPR000330">
    <property type="entry name" value="SNF2_N"/>
</dbReference>
<dbReference type="OrthoDB" id="423559at2759"/>
<keyword evidence="12" id="KW-1185">Reference proteome</keyword>
<dbReference type="SMART" id="SM00184">
    <property type="entry name" value="RING"/>
    <property type="match status" value="1"/>
</dbReference>
<dbReference type="GO" id="GO:0008270">
    <property type="term" value="F:zinc ion binding"/>
    <property type="evidence" value="ECO:0007669"/>
    <property type="project" value="UniProtKB-KW"/>
</dbReference>
<dbReference type="GO" id="GO:0006974">
    <property type="term" value="P:DNA damage response"/>
    <property type="evidence" value="ECO:0007669"/>
    <property type="project" value="TreeGrafter"/>
</dbReference>
<dbReference type="PROSITE" id="PS51194">
    <property type="entry name" value="HELICASE_CTER"/>
    <property type="match status" value="1"/>
</dbReference>
<evidence type="ECO:0000256" key="4">
    <source>
        <dbReference type="ARBA" id="ARBA00022833"/>
    </source>
</evidence>
<evidence type="ECO:0000313" key="11">
    <source>
        <dbReference type="EnsemblMetazoa" id="XP_022644672"/>
    </source>
</evidence>
<dbReference type="InterPro" id="IPR038718">
    <property type="entry name" value="SNF2-like_sf"/>
</dbReference>
<dbReference type="KEGG" id="vde:111243412"/>
<dbReference type="Gene3D" id="3.40.50.300">
    <property type="entry name" value="P-loop containing nucleotide triphosphate hydrolases"/>
    <property type="match status" value="1"/>
</dbReference>
<organism evidence="11 12">
    <name type="scientific">Varroa destructor</name>
    <name type="common">Honeybee mite</name>
    <dbReference type="NCBI Taxonomy" id="109461"/>
    <lineage>
        <taxon>Eukaryota</taxon>
        <taxon>Metazoa</taxon>
        <taxon>Ecdysozoa</taxon>
        <taxon>Arthropoda</taxon>
        <taxon>Chelicerata</taxon>
        <taxon>Arachnida</taxon>
        <taxon>Acari</taxon>
        <taxon>Parasitiformes</taxon>
        <taxon>Mesostigmata</taxon>
        <taxon>Gamasina</taxon>
        <taxon>Dermanyssoidea</taxon>
        <taxon>Varroidae</taxon>
        <taxon>Varroa</taxon>
    </lineage>
</organism>
<dbReference type="PROSITE" id="PS51192">
    <property type="entry name" value="HELICASE_ATP_BIND_1"/>
    <property type="match status" value="1"/>
</dbReference>
<keyword evidence="6" id="KW-0175">Coiled coil</keyword>
<evidence type="ECO:0000256" key="7">
    <source>
        <dbReference type="SAM" id="MobiDB-lite"/>
    </source>
</evidence>
<dbReference type="Pfam" id="PF21324">
    <property type="entry name" value="SHPRH_helical-2nd"/>
    <property type="match status" value="1"/>
</dbReference>
<dbReference type="InterPro" id="IPR001841">
    <property type="entry name" value="Znf_RING"/>
</dbReference>
<dbReference type="SMART" id="SM00487">
    <property type="entry name" value="DEXDc"/>
    <property type="match status" value="1"/>
</dbReference>
<dbReference type="SUPFAM" id="SSF52540">
    <property type="entry name" value="P-loop containing nucleoside triphosphate hydrolases"/>
    <property type="match status" value="2"/>
</dbReference>
<feature type="domain" description="Helicase C-terminal" evidence="10">
    <location>
        <begin position="1361"/>
        <end position="1508"/>
    </location>
</feature>
<dbReference type="InterPro" id="IPR052583">
    <property type="entry name" value="ATP-helicase/E3_Ub-Ligase"/>
</dbReference>
<dbReference type="GO" id="GO:0061630">
    <property type="term" value="F:ubiquitin protein ligase activity"/>
    <property type="evidence" value="ECO:0007669"/>
    <property type="project" value="TreeGrafter"/>
</dbReference>
<accession>A0A7M7JD35</accession>
<reference evidence="11" key="1">
    <citation type="submission" date="2021-01" db="UniProtKB">
        <authorList>
            <consortium name="EnsemblMetazoa"/>
        </authorList>
    </citation>
    <scope>IDENTIFICATION</scope>
</reference>
<dbReference type="Pfam" id="PF21325">
    <property type="entry name" value="SHPRH_helical-1st"/>
    <property type="match status" value="1"/>
</dbReference>
<feature type="domain" description="Helicase ATP-binding" evidence="9">
    <location>
        <begin position="387"/>
        <end position="633"/>
    </location>
</feature>
<evidence type="ECO:0000313" key="12">
    <source>
        <dbReference type="Proteomes" id="UP000594260"/>
    </source>
</evidence>
<evidence type="ECO:0000259" key="10">
    <source>
        <dbReference type="PROSITE" id="PS51194"/>
    </source>
</evidence>
<dbReference type="InterPro" id="IPR013083">
    <property type="entry name" value="Znf_RING/FYVE/PHD"/>
</dbReference>
<name>A0A7M7JD35_VARDE</name>